<dbReference type="PANTHER" id="PTHR10670:SF0">
    <property type="entry name" value="DNA POLYMERASE EPSILON CATALYTIC SUBUNIT A"/>
    <property type="match status" value="1"/>
</dbReference>
<feature type="region of interest" description="Disordered" evidence="7">
    <location>
        <begin position="541"/>
        <end position="576"/>
    </location>
</feature>
<accession>A0A813D2D8</accession>
<feature type="compositionally biased region" description="Basic and acidic residues" evidence="7">
    <location>
        <begin position="426"/>
        <end position="437"/>
    </location>
</feature>
<evidence type="ECO:0000256" key="1">
    <source>
        <dbReference type="ARBA" id="ARBA00022679"/>
    </source>
</evidence>
<dbReference type="Pfam" id="PF08490">
    <property type="entry name" value="DUF1744"/>
    <property type="match status" value="2"/>
</dbReference>
<protein>
    <recommendedName>
        <fullName evidence="6">DNA polymerase epsilon catalytic subunit</fullName>
        <ecNumber evidence="6">2.7.7.7</ecNumber>
    </recommendedName>
</protein>
<evidence type="ECO:0000313" key="10">
    <source>
        <dbReference type="Proteomes" id="UP000654075"/>
    </source>
</evidence>
<keyword evidence="6" id="KW-0479">Metal-binding</keyword>
<keyword evidence="6" id="KW-0004">4Fe-4S</keyword>
<dbReference type="GO" id="GO:0006297">
    <property type="term" value="P:nucleotide-excision repair, DNA gap filling"/>
    <property type="evidence" value="ECO:0007669"/>
    <property type="project" value="TreeGrafter"/>
</dbReference>
<keyword evidence="6" id="KW-0408">Iron</keyword>
<keyword evidence="6" id="KW-0862">Zinc</keyword>
<proteinExistence type="inferred from homology"/>
<dbReference type="GO" id="GO:0006287">
    <property type="term" value="P:base-excision repair, gap-filling"/>
    <property type="evidence" value="ECO:0007669"/>
    <property type="project" value="TreeGrafter"/>
</dbReference>
<dbReference type="GO" id="GO:0000278">
    <property type="term" value="P:mitotic cell cycle"/>
    <property type="evidence" value="ECO:0007669"/>
    <property type="project" value="TreeGrafter"/>
</dbReference>
<dbReference type="Pfam" id="PF22912">
    <property type="entry name" value="zf-DPOE"/>
    <property type="match status" value="1"/>
</dbReference>
<dbReference type="InterPro" id="IPR029703">
    <property type="entry name" value="POL2"/>
</dbReference>
<keyword evidence="6" id="KW-0863">Zinc-finger</keyword>
<comment type="subcellular location">
    <subcellularLocation>
        <location evidence="6">Nucleus</location>
    </subcellularLocation>
</comment>
<dbReference type="OrthoDB" id="430109at2759"/>
<dbReference type="Pfam" id="PF23250">
    <property type="entry name" value="zf_DPOE_2"/>
    <property type="match status" value="1"/>
</dbReference>
<comment type="similarity">
    <text evidence="6">Belongs to the DNA polymerase type-B family.</text>
</comment>
<reference evidence="9" key="1">
    <citation type="submission" date="2021-02" db="EMBL/GenBank/DDBJ databases">
        <authorList>
            <person name="Dougan E. K."/>
            <person name="Rhodes N."/>
            <person name="Thang M."/>
            <person name="Chan C."/>
        </authorList>
    </citation>
    <scope>NUCLEOTIDE SEQUENCE</scope>
</reference>
<keyword evidence="4 6" id="KW-0239">DNA-directed DNA polymerase</keyword>
<keyword evidence="2 6" id="KW-0548">Nucleotidyltransferase</keyword>
<evidence type="ECO:0000256" key="7">
    <source>
        <dbReference type="SAM" id="MobiDB-lite"/>
    </source>
</evidence>
<keyword evidence="6" id="KW-0539">Nucleus</keyword>
<keyword evidence="10" id="KW-1185">Reference proteome</keyword>
<comment type="caution">
    <text evidence="9">The sequence shown here is derived from an EMBL/GenBank/DDBJ whole genome shotgun (WGS) entry which is preliminary data.</text>
</comment>
<keyword evidence="5 6" id="KW-0238">DNA-binding</keyword>
<comment type="catalytic activity">
    <reaction evidence="6">
        <text>DNA(n) + a 2'-deoxyribonucleoside 5'-triphosphate = DNA(n+1) + diphosphate</text>
        <dbReference type="Rhea" id="RHEA:22508"/>
        <dbReference type="Rhea" id="RHEA-COMP:17339"/>
        <dbReference type="Rhea" id="RHEA-COMP:17340"/>
        <dbReference type="ChEBI" id="CHEBI:33019"/>
        <dbReference type="ChEBI" id="CHEBI:61560"/>
        <dbReference type="ChEBI" id="CHEBI:173112"/>
        <dbReference type="EC" id="2.7.7.7"/>
    </reaction>
</comment>
<evidence type="ECO:0000256" key="3">
    <source>
        <dbReference type="ARBA" id="ARBA00022705"/>
    </source>
</evidence>
<keyword evidence="1 6" id="KW-0808">Transferase</keyword>
<evidence type="ECO:0000256" key="2">
    <source>
        <dbReference type="ARBA" id="ARBA00022695"/>
    </source>
</evidence>
<dbReference type="Proteomes" id="UP000654075">
    <property type="component" value="Unassembled WGS sequence"/>
</dbReference>
<dbReference type="AlphaFoldDB" id="A0A813D2D8"/>
<dbReference type="PANTHER" id="PTHR10670">
    <property type="entry name" value="DNA POLYMERASE EPSILON CATALYTIC SUBUNIT A"/>
    <property type="match status" value="1"/>
</dbReference>
<dbReference type="GO" id="GO:0006272">
    <property type="term" value="P:leading strand elongation"/>
    <property type="evidence" value="ECO:0007669"/>
    <property type="project" value="TreeGrafter"/>
</dbReference>
<feature type="compositionally biased region" description="Acidic residues" evidence="7">
    <location>
        <begin position="565"/>
        <end position="574"/>
    </location>
</feature>
<dbReference type="GO" id="GO:0045004">
    <property type="term" value="P:DNA replication proofreading"/>
    <property type="evidence" value="ECO:0007669"/>
    <property type="project" value="TreeGrafter"/>
</dbReference>
<comment type="function">
    <text evidence="6">DNA polymerase II participates in chromosomal DNA replication.</text>
</comment>
<dbReference type="GO" id="GO:0008310">
    <property type="term" value="F:single-stranded DNA 3'-5' DNA exonuclease activity"/>
    <property type="evidence" value="ECO:0007669"/>
    <property type="project" value="TreeGrafter"/>
</dbReference>
<dbReference type="InterPro" id="IPR054475">
    <property type="entry name" value="Znf-DPOE"/>
</dbReference>
<dbReference type="GO" id="GO:0003887">
    <property type="term" value="F:DNA-directed DNA polymerase activity"/>
    <property type="evidence" value="ECO:0007669"/>
    <property type="project" value="UniProtKB-KW"/>
</dbReference>
<dbReference type="EMBL" id="CAJNNV010000167">
    <property type="protein sequence ID" value="CAE8581694.1"/>
    <property type="molecule type" value="Genomic_DNA"/>
</dbReference>
<gene>
    <name evidence="9" type="ORF">PGLA1383_LOCUS708</name>
</gene>
<evidence type="ECO:0000259" key="8">
    <source>
        <dbReference type="SMART" id="SM01159"/>
    </source>
</evidence>
<feature type="compositionally biased region" description="Acidic residues" evidence="7">
    <location>
        <begin position="452"/>
        <end position="471"/>
    </location>
</feature>
<dbReference type="GO" id="GO:0008270">
    <property type="term" value="F:zinc ion binding"/>
    <property type="evidence" value="ECO:0007669"/>
    <property type="project" value="UniProtKB-KW"/>
</dbReference>
<comment type="cofactor">
    <cofactor evidence="6">
        <name>[4Fe-4S] cluster</name>
        <dbReference type="ChEBI" id="CHEBI:49883"/>
    </cofactor>
</comment>
<evidence type="ECO:0000256" key="5">
    <source>
        <dbReference type="ARBA" id="ARBA00023125"/>
    </source>
</evidence>
<dbReference type="GO" id="GO:0003677">
    <property type="term" value="F:DNA binding"/>
    <property type="evidence" value="ECO:0007669"/>
    <property type="project" value="UniProtKB-KW"/>
</dbReference>
<organism evidence="9 10">
    <name type="scientific">Polarella glacialis</name>
    <name type="common">Dinoflagellate</name>
    <dbReference type="NCBI Taxonomy" id="89957"/>
    <lineage>
        <taxon>Eukaryota</taxon>
        <taxon>Sar</taxon>
        <taxon>Alveolata</taxon>
        <taxon>Dinophyceae</taxon>
        <taxon>Suessiales</taxon>
        <taxon>Suessiaceae</taxon>
        <taxon>Polarella</taxon>
    </lineage>
</organism>
<dbReference type="InterPro" id="IPR013697">
    <property type="entry name" value="DNA_pol_e_suA_C"/>
</dbReference>
<evidence type="ECO:0000313" key="9">
    <source>
        <dbReference type="EMBL" id="CAE8581694.1"/>
    </source>
</evidence>
<feature type="compositionally biased region" description="Low complexity" evidence="7">
    <location>
        <begin position="550"/>
        <end position="564"/>
    </location>
</feature>
<dbReference type="OMA" id="CCVASHV"/>
<sequence>VPQLFGWWNQRLALCRASGLPICNAPEMIASMMPAALDAMYSRQLQKDNQLRWASSGSRPDLGETSLALMDAQEESVEAMNWVLQGKDLAEGRGGGQINKPGVYRSICLEVNLRTKVCICALLHARFLSDMEGGELSRKMIRKVAPTSGEVQSRNLDHTSEASVTSLESLVTMVQEIAAVRDEKELEIVALRQSWACQSVAAKAALQKAGIRADTATNNDDEDFVKVLVGAGCEDIHLATKLEELRTEHNAQLQLLDGLYGWLASPTSLLYDAALLRRVHQYMDKVLQLFVSVLKKNGCKVIHASYSKVLFETGKLRVVPDIQVFCEALCQNVQTQKALEPLDLNEAMPQANLYYGVIWLDPSDWAGIPIDPESGAVLWKVQSCWKLADFLPPAVRPSLLLYAGDLLLGPQRELGRRFGTCSDSRLPGEEAAGRDMEVDAGADLEAPGCADGDGDDDEDRDEEMAEEEEAPSDAADAAVAAAAAAAEAAAAEAAGGADPEAQVSKVLEEIRTFVQEDFFKDLRRRVLKYLDELQVQHQRELPSLMGSRNSSSSTATGLAAGAGSDSEEEDDGDDDNLHAKHARKQERLRRHLEQKWSFPEVPGRKAPPSSVDFEFMRALIQILMLEECIVDQVQSLRDKMCQKLRVSAFSHGLDFESPCFPLILRDVTCPWCCVASHVDVTSHLSKGPGLWVCVHCERNYDKDGMQARLVELLQSAVQAWQSQEITCKKCRGLRTAQMQTFCECFGRYQVRFDAKDFRLVLRVLRSLTGPHDLPWLREMLELYGLGAS</sequence>
<dbReference type="SMART" id="SM01159">
    <property type="entry name" value="DUF1744"/>
    <property type="match status" value="1"/>
</dbReference>
<feature type="domain" description="DNA polymerase epsilon catalytic subunit A C-terminal" evidence="8">
    <location>
        <begin position="1"/>
        <end position="368"/>
    </location>
</feature>
<feature type="region of interest" description="Disordered" evidence="7">
    <location>
        <begin position="418"/>
        <end position="479"/>
    </location>
</feature>
<evidence type="ECO:0000256" key="6">
    <source>
        <dbReference type="RuleBase" id="RU365029"/>
    </source>
</evidence>
<dbReference type="EC" id="2.7.7.7" evidence="6"/>
<evidence type="ECO:0000256" key="4">
    <source>
        <dbReference type="ARBA" id="ARBA00022932"/>
    </source>
</evidence>
<dbReference type="GO" id="GO:0008622">
    <property type="term" value="C:epsilon DNA polymerase complex"/>
    <property type="evidence" value="ECO:0007669"/>
    <property type="project" value="InterPro"/>
</dbReference>
<dbReference type="GO" id="GO:0051539">
    <property type="term" value="F:4 iron, 4 sulfur cluster binding"/>
    <property type="evidence" value="ECO:0007669"/>
    <property type="project" value="UniProtKB-KW"/>
</dbReference>
<keyword evidence="3 6" id="KW-0235">DNA replication</keyword>
<keyword evidence="6" id="KW-0411">Iron-sulfur</keyword>
<name>A0A813D2D8_POLGL</name>
<feature type="non-terminal residue" evidence="9">
    <location>
        <position position="1"/>
    </location>
</feature>